<sequence>MRSGKSARLLIAAGLLPLALSACSSTGSAGGTAASQDTAPAAAPTASASPATTPDPNAGLLTGTRLKQALAPATALPSGFALDTGGSRDTGDTFQEPTAADVPKPDCSKLGGTAWSAITGIEGVSFAQNDYIDKATSAEVAQEVDVYRGTTAQTVMQALGMVSKACPSYTDDQTHAKVRITEKAATGLGDGAWTITLTSSGWQGGTTLIAARKGTAVVTVLASSSKDAGAGNAKSIAGRILQALPTGS</sequence>
<evidence type="ECO:0000256" key="2">
    <source>
        <dbReference type="SAM" id="SignalP"/>
    </source>
</evidence>
<feature type="signal peptide" evidence="2">
    <location>
        <begin position="1"/>
        <end position="29"/>
    </location>
</feature>
<dbReference type="Proteomes" id="UP001596435">
    <property type="component" value="Unassembled WGS sequence"/>
</dbReference>
<protein>
    <recommendedName>
        <fullName evidence="5">PknH-like extracellular domain-containing protein</fullName>
    </recommendedName>
</protein>
<feature type="compositionally biased region" description="Low complexity" evidence="1">
    <location>
        <begin position="27"/>
        <end position="56"/>
    </location>
</feature>
<dbReference type="EMBL" id="JBHTAJ010000013">
    <property type="protein sequence ID" value="MFC7179693.1"/>
    <property type="molecule type" value="Genomic_DNA"/>
</dbReference>
<name>A0ABW2FXK3_9ACTN</name>
<dbReference type="PROSITE" id="PS51257">
    <property type="entry name" value="PROKAR_LIPOPROTEIN"/>
    <property type="match status" value="1"/>
</dbReference>
<evidence type="ECO:0000313" key="3">
    <source>
        <dbReference type="EMBL" id="MFC7179693.1"/>
    </source>
</evidence>
<organism evidence="3 4">
    <name type="scientific">Kitasatospora paranensis</name>
    <dbReference type="NCBI Taxonomy" id="258053"/>
    <lineage>
        <taxon>Bacteria</taxon>
        <taxon>Bacillati</taxon>
        <taxon>Actinomycetota</taxon>
        <taxon>Actinomycetes</taxon>
        <taxon>Kitasatosporales</taxon>
        <taxon>Streptomycetaceae</taxon>
        <taxon>Kitasatospora</taxon>
    </lineage>
</organism>
<feature type="region of interest" description="Disordered" evidence="1">
    <location>
        <begin position="78"/>
        <end position="106"/>
    </location>
</feature>
<dbReference type="RefSeq" id="WP_345709130.1">
    <property type="nucleotide sequence ID" value="NZ_BAABKV010000001.1"/>
</dbReference>
<feature type="chain" id="PRO_5046360925" description="PknH-like extracellular domain-containing protein" evidence="2">
    <location>
        <begin position="30"/>
        <end position="248"/>
    </location>
</feature>
<evidence type="ECO:0000256" key="1">
    <source>
        <dbReference type="SAM" id="MobiDB-lite"/>
    </source>
</evidence>
<accession>A0ABW2FXK3</accession>
<comment type="caution">
    <text evidence="3">The sequence shown here is derived from an EMBL/GenBank/DDBJ whole genome shotgun (WGS) entry which is preliminary data.</text>
</comment>
<proteinExistence type="predicted"/>
<feature type="region of interest" description="Disordered" evidence="1">
    <location>
        <begin position="27"/>
        <end position="61"/>
    </location>
</feature>
<evidence type="ECO:0008006" key="5">
    <source>
        <dbReference type="Google" id="ProtNLM"/>
    </source>
</evidence>
<evidence type="ECO:0000313" key="4">
    <source>
        <dbReference type="Proteomes" id="UP001596435"/>
    </source>
</evidence>
<keyword evidence="2" id="KW-0732">Signal</keyword>
<keyword evidence="4" id="KW-1185">Reference proteome</keyword>
<reference evidence="4" key="1">
    <citation type="journal article" date="2019" name="Int. J. Syst. Evol. Microbiol.">
        <title>The Global Catalogue of Microorganisms (GCM) 10K type strain sequencing project: providing services to taxonomists for standard genome sequencing and annotation.</title>
        <authorList>
            <consortium name="The Broad Institute Genomics Platform"/>
            <consortium name="The Broad Institute Genome Sequencing Center for Infectious Disease"/>
            <person name="Wu L."/>
            <person name="Ma J."/>
        </authorList>
    </citation>
    <scope>NUCLEOTIDE SEQUENCE [LARGE SCALE GENOMIC DNA]</scope>
    <source>
        <strain evidence="4">CGMCC 1.12859</strain>
    </source>
</reference>
<gene>
    <name evidence="3" type="ORF">ACFQMG_08970</name>
</gene>